<dbReference type="EMBL" id="CP035807">
    <property type="protein sequence ID" value="QEN05208.1"/>
    <property type="molecule type" value="Genomic_DNA"/>
</dbReference>
<dbReference type="RefSeq" id="WP_149568449.1">
    <property type="nucleotide sequence ID" value="NZ_CP035807.1"/>
</dbReference>
<name>A0A5C1QCY2_9SPIO</name>
<reference evidence="1 2" key="2">
    <citation type="submission" date="2019-09" db="EMBL/GenBank/DDBJ databases">
        <title>Complete Genome Sequence and Methylome Analysis of free living Spirochaetas.</title>
        <authorList>
            <person name="Leshcheva N."/>
            <person name="Mikheeva N."/>
        </authorList>
    </citation>
    <scope>NUCLEOTIDE SEQUENCE [LARGE SCALE GENOMIC DNA]</scope>
    <source>
        <strain evidence="1 2">P</strain>
    </source>
</reference>
<reference evidence="1 2" key="1">
    <citation type="submission" date="2019-02" db="EMBL/GenBank/DDBJ databases">
        <authorList>
            <person name="Fomenkov A."/>
            <person name="Dubinina G."/>
            <person name="Grabovich M."/>
            <person name="Vincze T."/>
            <person name="Roberts R.J."/>
        </authorList>
    </citation>
    <scope>NUCLEOTIDE SEQUENCE [LARGE SCALE GENOMIC DNA]</scope>
    <source>
        <strain evidence="1 2">P</strain>
    </source>
</reference>
<organism evidence="1 2">
    <name type="scientific">Thiospirochaeta perfilievii</name>
    <dbReference type="NCBI Taxonomy" id="252967"/>
    <lineage>
        <taxon>Bacteria</taxon>
        <taxon>Pseudomonadati</taxon>
        <taxon>Spirochaetota</taxon>
        <taxon>Spirochaetia</taxon>
        <taxon>Spirochaetales</taxon>
        <taxon>Spirochaetaceae</taxon>
        <taxon>Thiospirochaeta</taxon>
    </lineage>
</organism>
<keyword evidence="2" id="KW-1185">Reference proteome</keyword>
<protein>
    <submittedName>
        <fullName evidence="1">Uncharacterized protein</fullName>
    </submittedName>
</protein>
<gene>
    <name evidence="1" type="ORF">EW093_10960</name>
</gene>
<dbReference type="AlphaFoldDB" id="A0A5C1QCY2"/>
<dbReference type="KEGG" id="sper:EW093_10960"/>
<sequence length="266" mass="29963">MSEALSLAKDPNNSIISDLKVNIKGMNFTSKSDGTKLEQGDMSIVFKGKINTKIFDMDAAPTDDDFLIEKIELKNNNVIFTSAIGVMSFDDFSMGIDGNIKASDLEKDYDELGYIALMDIFKKVSLNFEGFKYEADQEIRQSLTMMAYMFLGEVSFIGNQENWAINKLALDAGKDDSTITIDSLDLATNWIDFRINASFNIDQSLESFTPLNFKLNMNDYIEDLQPFIEMFIGEMTTETLPDGKFALSVSMKDMESMPEVKLEDLN</sequence>
<evidence type="ECO:0000313" key="2">
    <source>
        <dbReference type="Proteomes" id="UP000323824"/>
    </source>
</evidence>
<dbReference type="Proteomes" id="UP000323824">
    <property type="component" value="Chromosome"/>
</dbReference>
<accession>A0A5C1QCY2</accession>
<evidence type="ECO:0000313" key="1">
    <source>
        <dbReference type="EMBL" id="QEN05208.1"/>
    </source>
</evidence>
<proteinExistence type="predicted"/>